<evidence type="ECO:0000313" key="3">
    <source>
        <dbReference type="Proteomes" id="UP000177006"/>
    </source>
</evidence>
<dbReference type="AlphaFoldDB" id="A0A1F5E4Z9"/>
<dbReference type="EMBL" id="MEZK01000021">
    <property type="protein sequence ID" value="OGD62472.1"/>
    <property type="molecule type" value="Genomic_DNA"/>
</dbReference>
<organism evidence="2 3">
    <name type="scientific">Candidatus Beckwithbacteria bacterium RBG_13_42_9</name>
    <dbReference type="NCBI Taxonomy" id="1797457"/>
    <lineage>
        <taxon>Bacteria</taxon>
        <taxon>Candidatus Beckwithiibacteriota</taxon>
    </lineage>
</organism>
<proteinExistence type="predicted"/>
<gene>
    <name evidence="2" type="ORF">A2160_00100</name>
</gene>
<accession>A0A1F5E4Z9</accession>
<dbReference type="Proteomes" id="UP000177006">
    <property type="component" value="Unassembled WGS sequence"/>
</dbReference>
<comment type="caution">
    <text evidence="2">The sequence shown here is derived from an EMBL/GenBank/DDBJ whole genome shotgun (WGS) entry which is preliminary data.</text>
</comment>
<protein>
    <recommendedName>
        <fullName evidence="1">Phosphodiester glycosidase domain-containing protein</fullName>
    </recommendedName>
</protein>
<evidence type="ECO:0000313" key="2">
    <source>
        <dbReference type="EMBL" id="OGD62472.1"/>
    </source>
</evidence>
<dbReference type="Pfam" id="PF09992">
    <property type="entry name" value="NAGPA"/>
    <property type="match status" value="1"/>
</dbReference>
<feature type="domain" description="Phosphodiester glycosidase" evidence="1">
    <location>
        <begin position="103"/>
        <end position="253"/>
    </location>
</feature>
<sequence>MAKQIAVIVALILVIVVGIRLVTKVNYWRQFLTSASPVAVASPVPLPNQTQSAYTLSLEKLTKITFGQETFRFGFQKIDDPAELELFPNFEAKKAAKNLMTDNNCRFLINSGFYSPENKPLGWFFSQGELLNLPENNRLLNGFMSSNEAAGVVITDLPPQGMVKWGFQSGPLLVVAGQKLPLAIRDDEYKRRAVAALTQTGELIFFVITTEESLNAGPPLADLPSVIDIIGQSLNEHLVSAINLDGGSASAFLSQEIQIDEVSLIGSYLCWQQ</sequence>
<dbReference type="STRING" id="1797457.A2160_00100"/>
<dbReference type="InterPro" id="IPR018711">
    <property type="entry name" value="NAGPA"/>
</dbReference>
<name>A0A1F5E4Z9_9BACT</name>
<reference evidence="2 3" key="1">
    <citation type="journal article" date="2016" name="Nat. Commun.">
        <title>Thousands of microbial genomes shed light on interconnected biogeochemical processes in an aquifer system.</title>
        <authorList>
            <person name="Anantharaman K."/>
            <person name="Brown C.T."/>
            <person name="Hug L.A."/>
            <person name="Sharon I."/>
            <person name="Castelle C.J."/>
            <person name="Probst A.J."/>
            <person name="Thomas B.C."/>
            <person name="Singh A."/>
            <person name="Wilkins M.J."/>
            <person name="Karaoz U."/>
            <person name="Brodie E.L."/>
            <person name="Williams K.H."/>
            <person name="Hubbard S.S."/>
            <person name="Banfield J.F."/>
        </authorList>
    </citation>
    <scope>NUCLEOTIDE SEQUENCE [LARGE SCALE GENOMIC DNA]</scope>
</reference>
<evidence type="ECO:0000259" key="1">
    <source>
        <dbReference type="Pfam" id="PF09992"/>
    </source>
</evidence>